<keyword evidence="2" id="KW-1185">Reference proteome</keyword>
<protein>
    <submittedName>
        <fullName evidence="1">Uncharacterized protein</fullName>
    </submittedName>
</protein>
<dbReference type="InterPro" id="IPR032149">
    <property type="entry name" value="DUF4988"/>
</dbReference>
<sequence>MKKLISLLFIIPLLFASCVNLDEVNERLNKHEERIKGLETLVSNANNSIATLQKLIDAEAGKLSVVSYQPLEDGSGYVLTMSDGSKLTLKNGGDGVMPNISVVEKDGVLYWAINGEILKDADGKPIQAKGKDGAPGVTPKIRVNRNGEWEMSTDGGKTWQKILDKDGKPVKAVGSDAKIDLNITETEDTITIKWNGKTFVIAKKGKVAVKSVSVEPVTVQLKPNGTVTLKAVVLPENATDKSIKWTSDKTEVAIVDGHGVVTAVAAGTAIITATTNDGAQKATCTIMVKKSSLTGPKLAIEYVADYNINSEGIGFVTSHSNSISGLFNYRKAMEKFGVGKGFMVNGIGYHLPSIEEFRGIVPDYRSNGVKFDEQISSKDVSEEIEIAGTKKTYKADYISTGDGVAYGLRFKSDDASQKSAWRYEYVDNPLSPGTKKAPQKMLRITVRRLGGTNEELTVETIADPKWWANNNDEDIVKIFPASGFFYYADDEKRTNAGKNGYFWSSTEYNSGTSRAMDFSSGGAYTCYYWNSKSYRYSVRLFSDE</sequence>
<accession>A0A4Y8WN83</accession>
<evidence type="ECO:0000313" key="1">
    <source>
        <dbReference type="EMBL" id="TFH94256.1"/>
    </source>
</evidence>
<dbReference type="EMBL" id="SPNC01000153">
    <property type="protein sequence ID" value="TFH94256.1"/>
    <property type="molecule type" value="Genomic_DNA"/>
</dbReference>
<name>A0A4Y8WN83_9PORP</name>
<dbReference type="PROSITE" id="PS51257">
    <property type="entry name" value="PROKAR_LIPOPROTEIN"/>
    <property type="match status" value="1"/>
</dbReference>
<dbReference type="Gene3D" id="2.60.40.1080">
    <property type="match status" value="1"/>
</dbReference>
<dbReference type="SMART" id="SM00635">
    <property type="entry name" value="BID_2"/>
    <property type="match status" value="1"/>
</dbReference>
<dbReference type="OrthoDB" id="1014883at2"/>
<dbReference type="InterPro" id="IPR008964">
    <property type="entry name" value="Invasin/intimin_cell_adhesion"/>
</dbReference>
<dbReference type="Proteomes" id="UP000297225">
    <property type="component" value="Unassembled WGS sequence"/>
</dbReference>
<dbReference type="STRING" id="1122973.GCA_000379925_00513"/>
<reference evidence="1 2" key="1">
    <citation type="submission" date="2019-03" db="EMBL/GenBank/DDBJ databases">
        <title>Porphyromonas levii Isolated from the Uterus of Dairy Cows.</title>
        <authorList>
            <person name="Francis A.M."/>
        </authorList>
    </citation>
    <scope>NUCLEOTIDE SEQUENCE [LARGE SCALE GENOMIC DNA]</scope>
    <source>
        <strain evidence="1 2">AF5678</strain>
    </source>
</reference>
<comment type="caution">
    <text evidence="1">The sequence shown here is derived from an EMBL/GenBank/DDBJ whole genome shotgun (WGS) entry which is preliminary data.</text>
</comment>
<gene>
    <name evidence="1" type="ORF">E4P47_08305</name>
</gene>
<dbReference type="SUPFAM" id="SSF49373">
    <property type="entry name" value="Invasin/intimin cell-adhesion fragments"/>
    <property type="match status" value="1"/>
</dbReference>
<proteinExistence type="predicted"/>
<dbReference type="AlphaFoldDB" id="A0A4Y8WN83"/>
<dbReference type="Pfam" id="PF02368">
    <property type="entry name" value="Big_2"/>
    <property type="match status" value="1"/>
</dbReference>
<dbReference type="RefSeq" id="WP_134849724.1">
    <property type="nucleotide sequence ID" value="NZ_CP197400.1"/>
</dbReference>
<dbReference type="Pfam" id="PF16378">
    <property type="entry name" value="DUF4988"/>
    <property type="match status" value="1"/>
</dbReference>
<organism evidence="1 2">
    <name type="scientific">Porphyromonas levii</name>
    <dbReference type="NCBI Taxonomy" id="28114"/>
    <lineage>
        <taxon>Bacteria</taxon>
        <taxon>Pseudomonadati</taxon>
        <taxon>Bacteroidota</taxon>
        <taxon>Bacteroidia</taxon>
        <taxon>Bacteroidales</taxon>
        <taxon>Porphyromonadaceae</taxon>
        <taxon>Porphyromonas</taxon>
    </lineage>
</organism>
<evidence type="ECO:0000313" key="2">
    <source>
        <dbReference type="Proteomes" id="UP000297225"/>
    </source>
</evidence>
<dbReference type="InterPro" id="IPR003343">
    <property type="entry name" value="Big_2"/>
</dbReference>